<evidence type="ECO:0000313" key="3">
    <source>
        <dbReference type="Proteomes" id="UP000319353"/>
    </source>
</evidence>
<dbReference type="AlphaFoldDB" id="A0A537KK22"/>
<protein>
    <submittedName>
        <fullName evidence="2">DinB family protein</fullName>
    </submittedName>
</protein>
<feature type="domain" description="DinB-like" evidence="1">
    <location>
        <begin position="28"/>
        <end position="151"/>
    </location>
</feature>
<accession>A0A537KK22</accession>
<evidence type="ECO:0000313" key="2">
    <source>
        <dbReference type="EMBL" id="TMI96120.1"/>
    </source>
</evidence>
<reference evidence="2 3" key="1">
    <citation type="journal article" date="2019" name="Nat. Microbiol.">
        <title>Mediterranean grassland soil C-N compound turnover is dependent on rainfall and depth, and is mediated by genomically divergent microorganisms.</title>
        <authorList>
            <person name="Diamond S."/>
            <person name="Andeer P.F."/>
            <person name="Li Z."/>
            <person name="Crits-Christoph A."/>
            <person name="Burstein D."/>
            <person name="Anantharaman K."/>
            <person name="Lane K.R."/>
            <person name="Thomas B.C."/>
            <person name="Pan C."/>
            <person name="Northen T.R."/>
            <person name="Banfield J.F."/>
        </authorList>
    </citation>
    <scope>NUCLEOTIDE SEQUENCE [LARGE SCALE GENOMIC DNA]</scope>
    <source>
        <strain evidence="2">NP_4</strain>
    </source>
</reference>
<organism evidence="2 3">
    <name type="scientific">Candidatus Segetimicrobium genomatis</name>
    <dbReference type="NCBI Taxonomy" id="2569760"/>
    <lineage>
        <taxon>Bacteria</taxon>
        <taxon>Bacillati</taxon>
        <taxon>Candidatus Sysuimicrobiota</taxon>
        <taxon>Candidatus Sysuimicrobiia</taxon>
        <taxon>Candidatus Sysuimicrobiales</taxon>
        <taxon>Candidatus Segetimicrobiaceae</taxon>
        <taxon>Candidatus Segetimicrobium</taxon>
    </lineage>
</organism>
<dbReference type="EMBL" id="VBAL01000265">
    <property type="protein sequence ID" value="TMI96120.1"/>
    <property type="molecule type" value="Genomic_DNA"/>
</dbReference>
<dbReference type="Pfam" id="PF12867">
    <property type="entry name" value="DinB_2"/>
    <property type="match status" value="1"/>
</dbReference>
<dbReference type="InterPro" id="IPR024775">
    <property type="entry name" value="DinB-like"/>
</dbReference>
<gene>
    <name evidence="2" type="ORF">E6H01_14040</name>
</gene>
<comment type="caution">
    <text evidence="2">The sequence shown here is derived from an EMBL/GenBank/DDBJ whole genome shotgun (WGS) entry which is preliminary data.</text>
</comment>
<dbReference type="InterPro" id="IPR034660">
    <property type="entry name" value="DinB/YfiT-like"/>
</dbReference>
<name>A0A537KK22_9BACT</name>
<sequence length="161" mass="18602">MARDRRMKLLLDVFNQAFSGRSWHGTPLWGALRGVSPSLALWRPGRGRHNIWELVLHTAYWKCIVRRRLLGDPAIAFPRLGSNWPSLPSPTDAAAWAKDRALLKHEHLLLRRVIARFDAAQLRHRGWRSQWSNAAHIYGIASHDLYHAGQIQLLKRLARKE</sequence>
<dbReference type="Gene3D" id="1.20.120.450">
    <property type="entry name" value="dinb family like domain"/>
    <property type="match status" value="1"/>
</dbReference>
<dbReference type="Proteomes" id="UP000319353">
    <property type="component" value="Unassembled WGS sequence"/>
</dbReference>
<proteinExistence type="predicted"/>
<evidence type="ECO:0000259" key="1">
    <source>
        <dbReference type="Pfam" id="PF12867"/>
    </source>
</evidence>
<dbReference type="SUPFAM" id="SSF109854">
    <property type="entry name" value="DinB/YfiT-like putative metalloenzymes"/>
    <property type="match status" value="1"/>
</dbReference>